<keyword evidence="2" id="KW-0547">Nucleotide-binding</keyword>
<dbReference type="InterPro" id="IPR027417">
    <property type="entry name" value="P-loop_NTPase"/>
</dbReference>
<evidence type="ECO:0000256" key="1">
    <source>
        <dbReference type="ARBA" id="ARBA00005417"/>
    </source>
</evidence>
<dbReference type="PANTHER" id="PTHR42794">
    <property type="entry name" value="HEMIN IMPORT ATP-BINDING PROTEIN HMUV"/>
    <property type="match status" value="1"/>
</dbReference>
<dbReference type="CDD" id="cd03214">
    <property type="entry name" value="ABC_Iron-Siderophores_B12_Hemin"/>
    <property type="match status" value="1"/>
</dbReference>
<dbReference type="OrthoDB" id="9810077at2"/>
<reference evidence="5" key="1">
    <citation type="submission" date="2016-07" db="EMBL/GenBank/DDBJ databases">
        <title>Microvirga ossetica sp. nov. a new species of rhizobia isolated from root nodules of the legume species Vicia alpestris Steven originated from North Ossetia region in the Caucasus.</title>
        <authorList>
            <person name="Safronova V.I."/>
            <person name="Kuznetsova I.G."/>
            <person name="Sazanova A.L."/>
            <person name="Belimov A."/>
            <person name="Andronov E."/>
            <person name="Osledkin Y.S."/>
            <person name="Onishchuk O.P."/>
            <person name="Kurchak O.N."/>
            <person name="Shaposhnikov A.I."/>
            <person name="Willems A."/>
            <person name="Tikhonovich I.A."/>
        </authorList>
    </citation>
    <scope>NUCLEOTIDE SEQUENCE [LARGE SCALE GENOMIC DNA]</scope>
    <source>
        <strain evidence="5">V5/3M</strain>
    </source>
</reference>
<evidence type="ECO:0000259" key="4">
    <source>
        <dbReference type="PROSITE" id="PS50893"/>
    </source>
</evidence>
<evidence type="ECO:0000256" key="2">
    <source>
        <dbReference type="ARBA" id="ARBA00022741"/>
    </source>
</evidence>
<keyword evidence="3" id="KW-0067">ATP-binding</keyword>
<name>A0A1B2EEX4_9HYPH</name>
<dbReference type="InterPro" id="IPR017871">
    <property type="entry name" value="ABC_transporter-like_CS"/>
</dbReference>
<dbReference type="PANTHER" id="PTHR42794:SF2">
    <property type="entry name" value="ABC TRANSPORTER ATP-BINDING PROTEIN"/>
    <property type="match status" value="1"/>
</dbReference>
<dbReference type="SMART" id="SM00382">
    <property type="entry name" value="AAA"/>
    <property type="match status" value="1"/>
</dbReference>
<dbReference type="GO" id="GO:0005524">
    <property type="term" value="F:ATP binding"/>
    <property type="evidence" value="ECO:0007669"/>
    <property type="project" value="UniProtKB-KW"/>
</dbReference>
<dbReference type="GO" id="GO:0016887">
    <property type="term" value="F:ATP hydrolysis activity"/>
    <property type="evidence" value="ECO:0007669"/>
    <property type="project" value="InterPro"/>
</dbReference>
<dbReference type="Pfam" id="PF00005">
    <property type="entry name" value="ABC_tran"/>
    <property type="match status" value="1"/>
</dbReference>
<dbReference type="Gene3D" id="3.40.50.300">
    <property type="entry name" value="P-loop containing nucleotide triphosphate hydrolases"/>
    <property type="match status" value="1"/>
</dbReference>
<feature type="domain" description="ABC transporter" evidence="4">
    <location>
        <begin position="5"/>
        <end position="238"/>
    </location>
</feature>
<comment type="similarity">
    <text evidence="1">Belongs to the ABC transporter superfamily.</text>
</comment>
<evidence type="ECO:0000256" key="3">
    <source>
        <dbReference type="ARBA" id="ARBA00022840"/>
    </source>
</evidence>
<accession>A0A1B2EEX4</accession>
<dbReference type="PROSITE" id="PS00211">
    <property type="entry name" value="ABC_TRANSPORTER_1"/>
    <property type="match status" value="1"/>
</dbReference>
<evidence type="ECO:0000313" key="5">
    <source>
        <dbReference type="EMBL" id="ANY78513.1"/>
    </source>
</evidence>
<sequence>MSLTIKALSFGYRHFPLFEAIEATDIRRGEITAVVGPNGVGKSSLFRLIAGLLKPQAGSVALDDIDLSRLGNARRHETVFFLSQHVGMRAALSVFDVVLLARKSGRGGRASAADILRVEEVLDQLGIGMLSDRPVTDLSGGQQQLVGMAQALVRDPQILLLDEPTSALDLRRQLEVMELIQRVTESRGIVTLVALHDLGLASRFAKRFMLLGDGRIAADGPPHEVLSGDAIEAAYGVGIHVERVSTGTLMVDAYLRRP</sequence>
<proteinExistence type="inferred from homology"/>
<dbReference type="SUPFAM" id="SSF52540">
    <property type="entry name" value="P-loop containing nucleoside triphosphate hydrolases"/>
    <property type="match status" value="1"/>
</dbReference>
<dbReference type="KEGG" id="moc:BB934_09995"/>
<dbReference type="InterPro" id="IPR003593">
    <property type="entry name" value="AAA+_ATPase"/>
</dbReference>
<dbReference type="InterPro" id="IPR003439">
    <property type="entry name" value="ABC_transporter-like_ATP-bd"/>
</dbReference>
<protein>
    <recommendedName>
        <fullName evidence="4">ABC transporter domain-containing protein</fullName>
    </recommendedName>
</protein>
<dbReference type="RefSeq" id="WP_099509510.1">
    <property type="nucleotide sequence ID" value="NZ_CP016616.1"/>
</dbReference>
<dbReference type="AlphaFoldDB" id="A0A1B2EEX4"/>
<dbReference type="EMBL" id="CP016616">
    <property type="protein sequence ID" value="ANY78513.1"/>
    <property type="molecule type" value="Genomic_DNA"/>
</dbReference>
<organism evidence="5">
    <name type="scientific">Microvirga ossetica</name>
    <dbReference type="NCBI Taxonomy" id="1882682"/>
    <lineage>
        <taxon>Bacteria</taxon>
        <taxon>Pseudomonadati</taxon>
        <taxon>Pseudomonadota</taxon>
        <taxon>Alphaproteobacteria</taxon>
        <taxon>Hyphomicrobiales</taxon>
        <taxon>Methylobacteriaceae</taxon>
        <taxon>Microvirga</taxon>
    </lineage>
</organism>
<dbReference type="PROSITE" id="PS50893">
    <property type="entry name" value="ABC_TRANSPORTER_2"/>
    <property type="match status" value="1"/>
</dbReference>
<gene>
    <name evidence="5" type="ORF">BB934_09995</name>
</gene>